<dbReference type="InterPro" id="IPR006311">
    <property type="entry name" value="TAT_signal"/>
</dbReference>
<dbReference type="Proteomes" id="UP001499854">
    <property type="component" value="Unassembled WGS sequence"/>
</dbReference>
<evidence type="ECO:0000256" key="1">
    <source>
        <dbReference type="ARBA" id="ARBA00004752"/>
    </source>
</evidence>
<evidence type="ECO:0000313" key="9">
    <source>
        <dbReference type="EMBL" id="GAA1993572.1"/>
    </source>
</evidence>
<proteinExistence type="predicted"/>
<dbReference type="SUPFAM" id="SSF141523">
    <property type="entry name" value="L,D-transpeptidase catalytic domain-like"/>
    <property type="match status" value="1"/>
</dbReference>
<gene>
    <name evidence="9" type="ORF">GCM10009838_67070</name>
</gene>
<dbReference type="PROSITE" id="PS52029">
    <property type="entry name" value="LD_TPASE"/>
    <property type="match status" value="1"/>
</dbReference>
<dbReference type="CDD" id="cd13432">
    <property type="entry name" value="LDT_IgD_like_2"/>
    <property type="match status" value="1"/>
</dbReference>
<keyword evidence="5" id="KW-0012">Acyltransferase</keyword>
<organism evidence="9 10">
    <name type="scientific">Catenulispora subtropica</name>
    <dbReference type="NCBI Taxonomy" id="450798"/>
    <lineage>
        <taxon>Bacteria</taxon>
        <taxon>Bacillati</taxon>
        <taxon>Actinomycetota</taxon>
        <taxon>Actinomycetes</taxon>
        <taxon>Catenulisporales</taxon>
        <taxon>Catenulisporaceae</taxon>
        <taxon>Catenulispora</taxon>
    </lineage>
</organism>
<dbReference type="CDD" id="cd16913">
    <property type="entry name" value="YkuD_like"/>
    <property type="match status" value="1"/>
</dbReference>
<feature type="domain" description="L,D-TPase catalytic" evidence="8">
    <location>
        <begin position="245"/>
        <end position="367"/>
    </location>
</feature>
<protein>
    <submittedName>
        <fullName evidence="9">Ig-like domain-containing protein</fullName>
    </submittedName>
</protein>
<dbReference type="EMBL" id="BAAAQM010000050">
    <property type="protein sequence ID" value="GAA1993572.1"/>
    <property type="molecule type" value="Genomic_DNA"/>
</dbReference>
<evidence type="ECO:0000256" key="7">
    <source>
        <dbReference type="PROSITE-ProRule" id="PRU01373"/>
    </source>
</evidence>
<keyword evidence="10" id="KW-1185">Reference proteome</keyword>
<evidence type="ECO:0000313" key="10">
    <source>
        <dbReference type="Proteomes" id="UP001499854"/>
    </source>
</evidence>
<dbReference type="Pfam" id="PF03734">
    <property type="entry name" value="YkuD"/>
    <property type="match status" value="1"/>
</dbReference>
<dbReference type="PROSITE" id="PS51318">
    <property type="entry name" value="TAT"/>
    <property type="match status" value="1"/>
</dbReference>
<keyword evidence="4 7" id="KW-0573">Peptidoglycan synthesis</keyword>
<accession>A0ABP5EA70</accession>
<reference evidence="10" key="1">
    <citation type="journal article" date="2019" name="Int. J. Syst. Evol. Microbiol.">
        <title>The Global Catalogue of Microorganisms (GCM) 10K type strain sequencing project: providing services to taxonomists for standard genome sequencing and annotation.</title>
        <authorList>
            <consortium name="The Broad Institute Genomics Platform"/>
            <consortium name="The Broad Institute Genome Sequencing Center for Infectious Disease"/>
            <person name="Wu L."/>
            <person name="Ma J."/>
        </authorList>
    </citation>
    <scope>NUCLEOTIDE SEQUENCE [LARGE SCALE GENOMIC DNA]</scope>
    <source>
        <strain evidence="10">JCM 16013</strain>
    </source>
</reference>
<dbReference type="InterPro" id="IPR038063">
    <property type="entry name" value="Transpep_catalytic_dom"/>
</dbReference>
<name>A0ABP5EA70_9ACTN</name>
<comment type="caution">
    <text evidence="9">The sequence shown here is derived from an EMBL/GenBank/DDBJ whole genome shotgun (WGS) entry which is preliminary data.</text>
</comment>
<evidence type="ECO:0000256" key="4">
    <source>
        <dbReference type="ARBA" id="ARBA00022984"/>
    </source>
</evidence>
<dbReference type="InterPro" id="IPR041280">
    <property type="entry name" value="Big_10"/>
</dbReference>
<evidence type="ECO:0000256" key="2">
    <source>
        <dbReference type="ARBA" id="ARBA00022679"/>
    </source>
</evidence>
<keyword evidence="6 7" id="KW-0961">Cell wall biogenesis/degradation</keyword>
<dbReference type="PANTHER" id="PTHR30582:SF2">
    <property type="entry name" value="L,D-TRANSPEPTIDASE YCIB-RELATED"/>
    <property type="match status" value="1"/>
</dbReference>
<evidence type="ECO:0000256" key="3">
    <source>
        <dbReference type="ARBA" id="ARBA00022960"/>
    </source>
</evidence>
<comment type="pathway">
    <text evidence="1 7">Cell wall biogenesis; peptidoglycan biosynthesis.</text>
</comment>
<keyword evidence="2" id="KW-0808">Transferase</keyword>
<dbReference type="InterPro" id="IPR005490">
    <property type="entry name" value="LD_TPept_cat_dom"/>
</dbReference>
<dbReference type="Gene3D" id="2.60.40.3780">
    <property type="match status" value="1"/>
</dbReference>
<dbReference type="Gene3D" id="2.60.40.3710">
    <property type="match status" value="1"/>
</dbReference>
<dbReference type="RefSeq" id="WP_344661187.1">
    <property type="nucleotide sequence ID" value="NZ_BAAAQM010000050.1"/>
</dbReference>
<keyword evidence="3 7" id="KW-0133">Cell shape</keyword>
<sequence>MRTGTTPRHPRRTLGVAAVATLVGGTLASGAVPLVARAAVEPVATPIPLTSVPSDGATNIRTEVPVSVTAQSGEKLAAVVLAGPDGRAVPGSLNPDGTTWTADSHLKTRTRYTLTATGVASDGTQVSRTSSFTTFAPEADKQLKFAATAPQNGDTVGVGMPILVQFTRPVTDRAAVEKSLRVVTDPPQAGHWSWLSDARLDWRPESYWQPGTKVQVSLELDGVPAGDGKYGGGDTAFGFTVGRKQLSLIDLSKHRMTIYQNDKQVNSFPVTGGKPGADTWGGTMAVIDKSTSVHMQSSTVGFGNEYDIPDVRYAIHLTYSGTYIHAAPWSVGSQGYANVSHGCVGLSMDRAAWLFQNTMPGDLVQVVNSPKSVAPGNGYGDWQESWNQWLGGSAVKS</sequence>
<dbReference type="Pfam" id="PF17964">
    <property type="entry name" value="Big_10"/>
    <property type="match status" value="1"/>
</dbReference>
<dbReference type="InterPro" id="IPR050979">
    <property type="entry name" value="LD-transpeptidase"/>
</dbReference>
<feature type="active site" description="Nucleophile" evidence="7">
    <location>
        <position position="343"/>
    </location>
</feature>
<evidence type="ECO:0000256" key="5">
    <source>
        <dbReference type="ARBA" id="ARBA00023315"/>
    </source>
</evidence>
<evidence type="ECO:0000259" key="8">
    <source>
        <dbReference type="PROSITE" id="PS52029"/>
    </source>
</evidence>
<feature type="active site" description="Proton donor/acceptor" evidence="7">
    <location>
        <position position="325"/>
    </location>
</feature>
<dbReference type="PANTHER" id="PTHR30582">
    <property type="entry name" value="L,D-TRANSPEPTIDASE"/>
    <property type="match status" value="1"/>
</dbReference>
<dbReference type="Gene3D" id="2.40.440.10">
    <property type="entry name" value="L,D-transpeptidase catalytic domain-like"/>
    <property type="match status" value="1"/>
</dbReference>
<evidence type="ECO:0000256" key="6">
    <source>
        <dbReference type="ARBA" id="ARBA00023316"/>
    </source>
</evidence>